<evidence type="ECO:0000256" key="5">
    <source>
        <dbReference type="ARBA" id="ARBA00023284"/>
    </source>
</evidence>
<comment type="similarity">
    <text evidence="1">Belongs to the thioredoxin family.</text>
</comment>
<gene>
    <name evidence="8" type="primary">LOC111495076</name>
</gene>
<evidence type="ECO:0000256" key="1">
    <source>
        <dbReference type="ARBA" id="ARBA00008987"/>
    </source>
</evidence>
<feature type="domain" description="Thioredoxin" evidence="6">
    <location>
        <begin position="107"/>
        <end position="250"/>
    </location>
</feature>
<dbReference type="GeneID" id="111495076"/>
<name>A0A6J1KJ51_CUCMA</name>
<reference evidence="8" key="1">
    <citation type="submission" date="2025-08" db="UniProtKB">
        <authorList>
            <consortium name="RefSeq"/>
        </authorList>
    </citation>
    <scope>IDENTIFICATION</scope>
    <source>
        <tissue evidence="8">Young leaves</tissue>
    </source>
</reference>
<dbReference type="FunFam" id="3.40.30.10:FF:000199">
    <property type="entry name" value="Thioredoxin-like 1-2, chloroplastic"/>
    <property type="match status" value="1"/>
</dbReference>
<dbReference type="OrthoDB" id="2121326at2759"/>
<dbReference type="InterPro" id="IPR036249">
    <property type="entry name" value="Thioredoxin-like_sf"/>
</dbReference>
<keyword evidence="7" id="KW-1185">Reference proteome</keyword>
<evidence type="ECO:0000313" key="8">
    <source>
        <dbReference type="RefSeq" id="XP_023000715.1"/>
    </source>
</evidence>
<keyword evidence="4" id="KW-1015">Disulfide bond</keyword>
<dbReference type="PANTHER" id="PTHR43601:SF17">
    <property type="entry name" value="THIOREDOXIN-LIKE 1-2, CHLOROPLASTIC"/>
    <property type="match status" value="1"/>
</dbReference>
<dbReference type="CDD" id="cd02947">
    <property type="entry name" value="TRX_family"/>
    <property type="match status" value="1"/>
</dbReference>
<dbReference type="PANTHER" id="PTHR43601">
    <property type="entry name" value="THIOREDOXIN, MITOCHONDRIAL"/>
    <property type="match status" value="1"/>
</dbReference>
<evidence type="ECO:0000256" key="2">
    <source>
        <dbReference type="ARBA" id="ARBA00022448"/>
    </source>
</evidence>
<dbReference type="PROSITE" id="PS51352">
    <property type="entry name" value="THIOREDOXIN_2"/>
    <property type="match status" value="1"/>
</dbReference>
<dbReference type="GO" id="GO:0045454">
    <property type="term" value="P:cell redox homeostasis"/>
    <property type="evidence" value="ECO:0007669"/>
    <property type="project" value="TreeGrafter"/>
</dbReference>
<evidence type="ECO:0000313" key="7">
    <source>
        <dbReference type="Proteomes" id="UP000504608"/>
    </source>
</evidence>
<dbReference type="SUPFAM" id="SSF52833">
    <property type="entry name" value="Thioredoxin-like"/>
    <property type="match status" value="1"/>
</dbReference>
<evidence type="ECO:0000256" key="3">
    <source>
        <dbReference type="ARBA" id="ARBA00022982"/>
    </source>
</evidence>
<proteinExistence type="inferred from homology"/>
<keyword evidence="3" id="KW-0249">Electron transport</keyword>
<keyword evidence="5" id="KW-0676">Redox-active center</keyword>
<evidence type="ECO:0000259" key="6">
    <source>
        <dbReference type="PROSITE" id="PS51352"/>
    </source>
</evidence>
<dbReference type="Gene3D" id="3.40.30.10">
    <property type="entry name" value="Glutaredoxin"/>
    <property type="match status" value="1"/>
</dbReference>
<dbReference type="Pfam" id="PF00085">
    <property type="entry name" value="Thioredoxin"/>
    <property type="match status" value="1"/>
</dbReference>
<protein>
    <submittedName>
        <fullName evidence="8">Thioredoxin-like 1-1, chloroplastic</fullName>
    </submittedName>
</protein>
<evidence type="ECO:0000256" key="4">
    <source>
        <dbReference type="ARBA" id="ARBA00023157"/>
    </source>
</evidence>
<keyword evidence="2" id="KW-0813">Transport</keyword>
<dbReference type="InterPro" id="IPR013766">
    <property type="entry name" value="Thioredoxin_domain"/>
</dbReference>
<dbReference type="AlphaFoldDB" id="A0A6J1KJ51"/>
<accession>A0A6J1KJ51</accession>
<dbReference type="KEGG" id="cmax:111495076"/>
<dbReference type="RefSeq" id="XP_023000715.1">
    <property type="nucleotide sequence ID" value="XM_023144947.1"/>
</dbReference>
<sequence length="291" mass="31858">MLTISGRPFDFSRAMACSLKTGLSVSGLKDRSCYSNSSGVSGFSTSVCASSLKVSKQPGFPVLSVDFLGNAVVISDRNGIRNSNAESPNRLTVYAQASICVSRARRWWEKTLKPNMVEIHSAQALVDVLLDAGDRLAIIDFYSPGCGGCKALHPKICQLAELNPDAIFLKVNFEELKTMCQALHIRVLPFFRFYRGGEGRVCSFSCTNATIKKFKDALAKHGSDRSSILPAKGLDESELERLAMAGELSSSNLKERTLEDVVMKEMDCYGSWGTSGNKMEVMEENNLILKV</sequence>
<organism evidence="7 8">
    <name type="scientific">Cucurbita maxima</name>
    <name type="common">Pumpkin</name>
    <name type="synonym">Winter squash</name>
    <dbReference type="NCBI Taxonomy" id="3661"/>
    <lineage>
        <taxon>Eukaryota</taxon>
        <taxon>Viridiplantae</taxon>
        <taxon>Streptophyta</taxon>
        <taxon>Embryophyta</taxon>
        <taxon>Tracheophyta</taxon>
        <taxon>Spermatophyta</taxon>
        <taxon>Magnoliopsida</taxon>
        <taxon>eudicotyledons</taxon>
        <taxon>Gunneridae</taxon>
        <taxon>Pentapetalae</taxon>
        <taxon>rosids</taxon>
        <taxon>fabids</taxon>
        <taxon>Cucurbitales</taxon>
        <taxon>Cucurbitaceae</taxon>
        <taxon>Cucurbiteae</taxon>
        <taxon>Cucurbita</taxon>
    </lineage>
</organism>
<dbReference type="GO" id="GO:0009507">
    <property type="term" value="C:chloroplast"/>
    <property type="evidence" value="ECO:0007669"/>
    <property type="project" value="UniProtKB-ARBA"/>
</dbReference>
<dbReference type="Proteomes" id="UP000504608">
    <property type="component" value="Unplaced"/>
</dbReference>